<dbReference type="PANTHER" id="PTHR43433:SF5">
    <property type="entry name" value="AB HYDROLASE-1 DOMAIN-CONTAINING PROTEIN"/>
    <property type="match status" value="1"/>
</dbReference>
<proteinExistence type="predicted"/>
<dbReference type="AlphaFoldDB" id="A0A1H3IPX2"/>
<evidence type="ECO:0000259" key="1">
    <source>
        <dbReference type="Pfam" id="PF00561"/>
    </source>
</evidence>
<dbReference type="SUPFAM" id="SSF53474">
    <property type="entry name" value="alpha/beta-Hydrolases"/>
    <property type="match status" value="1"/>
</dbReference>
<feature type="domain" description="AB hydrolase-1" evidence="1">
    <location>
        <begin position="18"/>
        <end position="179"/>
    </location>
</feature>
<dbReference type="GO" id="GO:0004806">
    <property type="term" value="F:triacylglycerol lipase activity"/>
    <property type="evidence" value="ECO:0007669"/>
    <property type="project" value="TreeGrafter"/>
</dbReference>
<name>A0A1H3IPX2_9PSEU</name>
<evidence type="ECO:0000313" key="2">
    <source>
        <dbReference type="EMBL" id="SDY29873.1"/>
    </source>
</evidence>
<sequence>MIPVADGELHVSVTGDGPPLLLIAGGLGAADAYRTLAKHLDGFTIVSYDRRGHFHSSDHTSGPIPVTRHADDVFAILEHLSLGPVSVFASSAGALIGLDLVSRYPAAVSTLVAHEPPAVQLMPDAQAWLEDVAQQVRLARSGDLMAAFTRFVSGIAGAALPDLRAVRLPNEKEWQFLFDREITEFFDYLPDLRALRKSGVDIVPTAGSGSRGRYHYQPAKVLALELGLPFVESPGAHLAPQRNPKEFAVALREFLS</sequence>
<reference evidence="2 3" key="1">
    <citation type="submission" date="2016-10" db="EMBL/GenBank/DDBJ databases">
        <authorList>
            <person name="de Groot N.N."/>
        </authorList>
    </citation>
    <scope>NUCLEOTIDE SEQUENCE [LARGE SCALE GENOMIC DNA]</scope>
    <source>
        <strain evidence="2 3">CPCC 202699</strain>
    </source>
</reference>
<dbReference type="STRING" id="589385.SAMN05421504_10579"/>
<accession>A0A1H3IPX2</accession>
<dbReference type="Gene3D" id="3.40.50.1820">
    <property type="entry name" value="alpha/beta hydrolase"/>
    <property type="match status" value="1"/>
</dbReference>
<dbReference type="RefSeq" id="WP_176968770.1">
    <property type="nucleotide sequence ID" value="NZ_FNON01000005.1"/>
</dbReference>
<evidence type="ECO:0000313" key="3">
    <source>
        <dbReference type="Proteomes" id="UP000199515"/>
    </source>
</evidence>
<dbReference type="InterPro" id="IPR000073">
    <property type="entry name" value="AB_hydrolase_1"/>
</dbReference>
<dbReference type="Pfam" id="PF00561">
    <property type="entry name" value="Abhydrolase_1"/>
    <property type="match status" value="1"/>
</dbReference>
<dbReference type="PANTHER" id="PTHR43433">
    <property type="entry name" value="HYDROLASE, ALPHA/BETA FOLD FAMILY PROTEIN"/>
    <property type="match status" value="1"/>
</dbReference>
<dbReference type="EMBL" id="FNON01000005">
    <property type="protein sequence ID" value="SDY29873.1"/>
    <property type="molecule type" value="Genomic_DNA"/>
</dbReference>
<keyword evidence="3" id="KW-1185">Reference proteome</keyword>
<protein>
    <submittedName>
        <fullName evidence="2">Pimeloyl-ACP methyl ester carboxylesterase</fullName>
    </submittedName>
</protein>
<dbReference type="InterPro" id="IPR029058">
    <property type="entry name" value="AB_hydrolase_fold"/>
</dbReference>
<organism evidence="2 3">
    <name type="scientific">Amycolatopsis xylanica</name>
    <dbReference type="NCBI Taxonomy" id="589385"/>
    <lineage>
        <taxon>Bacteria</taxon>
        <taxon>Bacillati</taxon>
        <taxon>Actinomycetota</taxon>
        <taxon>Actinomycetes</taxon>
        <taxon>Pseudonocardiales</taxon>
        <taxon>Pseudonocardiaceae</taxon>
        <taxon>Amycolatopsis</taxon>
    </lineage>
</organism>
<dbReference type="InterPro" id="IPR050471">
    <property type="entry name" value="AB_hydrolase"/>
</dbReference>
<dbReference type="Proteomes" id="UP000199515">
    <property type="component" value="Unassembled WGS sequence"/>
</dbReference>
<gene>
    <name evidence="2" type="ORF">SAMN05421504_10579</name>
</gene>
<dbReference type="GO" id="GO:0046503">
    <property type="term" value="P:glycerolipid catabolic process"/>
    <property type="evidence" value="ECO:0007669"/>
    <property type="project" value="TreeGrafter"/>
</dbReference>